<feature type="region of interest" description="Disordered" evidence="1">
    <location>
        <begin position="69"/>
        <end position="91"/>
    </location>
</feature>
<dbReference type="Gramene" id="LPERR11G13390.1">
    <property type="protein sequence ID" value="LPERR11G13390.1"/>
    <property type="gene ID" value="LPERR11G13390"/>
</dbReference>
<reference evidence="3" key="2">
    <citation type="submission" date="2013-12" db="EMBL/GenBank/DDBJ databases">
        <authorList>
            <person name="Yu Y."/>
            <person name="Lee S."/>
            <person name="de Baynast K."/>
            <person name="Wissotski M."/>
            <person name="Liu L."/>
            <person name="Talag J."/>
            <person name="Goicoechea J."/>
            <person name="Angelova A."/>
            <person name="Jetty R."/>
            <person name="Kudrna D."/>
            <person name="Golser W."/>
            <person name="Rivera L."/>
            <person name="Zhang J."/>
            <person name="Wing R."/>
        </authorList>
    </citation>
    <scope>NUCLEOTIDE SEQUENCE</scope>
</reference>
<dbReference type="PANTHER" id="PTHR36885">
    <property type="entry name" value="EXPRESSED PROTEIN"/>
    <property type="match status" value="1"/>
</dbReference>
<sequence>MASLSPSPSPSGRRLSELLEEKQEPFFLDLHLLEKGCSSSRLLDTALCWPSAAGGGSDAAASVLRRLTSRNKTKKNQPPPSPAPAKKTGTTPAASGLLRMILSKILHGKSAAVSRKPAALQSSESFKKIPVAVAAVDVAGIGEEEEIEYTDSESEDEKQFSPVSVLDKHNHPFDCSPAATAAAASPTKDAMAFIRDLLLLEAAYSPALLTHLLSKSDELIKMNSTDIIDDDNGDDDCCYNRRTTSPKNDDEVAAAAAYWETNKAELTRVSELVAGEVRGSSRLDAGEERDGVGGEIADAVLEEILLELAVELAGGC</sequence>
<reference evidence="2 3" key="1">
    <citation type="submission" date="2012-08" db="EMBL/GenBank/DDBJ databases">
        <title>Oryza genome evolution.</title>
        <authorList>
            <person name="Wing R.A."/>
        </authorList>
    </citation>
    <scope>NUCLEOTIDE SEQUENCE</scope>
</reference>
<proteinExistence type="predicted"/>
<dbReference type="HOGENOM" id="CLU_083158_0_0_1"/>
<organism evidence="2 3">
    <name type="scientific">Leersia perrieri</name>
    <dbReference type="NCBI Taxonomy" id="77586"/>
    <lineage>
        <taxon>Eukaryota</taxon>
        <taxon>Viridiplantae</taxon>
        <taxon>Streptophyta</taxon>
        <taxon>Embryophyta</taxon>
        <taxon>Tracheophyta</taxon>
        <taxon>Spermatophyta</taxon>
        <taxon>Magnoliopsida</taxon>
        <taxon>Liliopsida</taxon>
        <taxon>Poales</taxon>
        <taxon>Poaceae</taxon>
        <taxon>BOP clade</taxon>
        <taxon>Oryzoideae</taxon>
        <taxon>Oryzeae</taxon>
        <taxon>Oryzinae</taxon>
        <taxon>Leersia</taxon>
    </lineage>
</organism>
<evidence type="ECO:0000313" key="3">
    <source>
        <dbReference type="Proteomes" id="UP000032180"/>
    </source>
</evidence>
<dbReference type="PANTHER" id="PTHR36885:SF1">
    <property type="entry name" value="EXPRESSED PROTEIN"/>
    <property type="match status" value="1"/>
</dbReference>
<evidence type="ECO:0000256" key="1">
    <source>
        <dbReference type="SAM" id="MobiDB-lite"/>
    </source>
</evidence>
<dbReference type="AlphaFoldDB" id="A0A0D9XT42"/>
<dbReference type="Proteomes" id="UP000032180">
    <property type="component" value="Chromosome 11"/>
</dbReference>
<protein>
    <recommendedName>
        <fullName evidence="4">DUF4378 domain-containing protein</fullName>
    </recommendedName>
</protein>
<evidence type="ECO:0000313" key="2">
    <source>
        <dbReference type="EnsemblPlants" id="LPERR11G13390.1"/>
    </source>
</evidence>
<name>A0A0D9XT42_9ORYZ</name>
<keyword evidence="3" id="KW-1185">Reference proteome</keyword>
<dbReference type="EnsemblPlants" id="LPERR11G13390.1">
    <property type="protein sequence ID" value="LPERR11G13390.1"/>
    <property type="gene ID" value="LPERR11G13390"/>
</dbReference>
<accession>A0A0D9XT42</accession>
<reference evidence="2" key="3">
    <citation type="submission" date="2015-04" db="UniProtKB">
        <authorList>
            <consortium name="EnsemblPlants"/>
        </authorList>
    </citation>
    <scope>IDENTIFICATION</scope>
</reference>
<evidence type="ECO:0008006" key="4">
    <source>
        <dbReference type="Google" id="ProtNLM"/>
    </source>
</evidence>
<dbReference type="eggNOG" id="ENOG502R81Z">
    <property type="taxonomic scope" value="Eukaryota"/>
</dbReference>